<dbReference type="GO" id="GO:0016874">
    <property type="term" value="F:ligase activity"/>
    <property type="evidence" value="ECO:0007669"/>
    <property type="project" value="UniProtKB-KW"/>
</dbReference>
<accession>A0ABT3IMY7</accession>
<evidence type="ECO:0000313" key="7">
    <source>
        <dbReference type="EMBL" id="MCW3485271.1"/>
    </source>
</evidence>
<keyword evidence="2 7" id="KW-0436">Ligase</keyword>
<dbReference type="InterPro" id="IPR000873">
    <property type="entry name" value="AMP-dep_synth/lig_dom"/>
</dbReference>
<evidence type="ECO:0000256" key="1">
    <source>
        <dbReference type="ARBA" id="ARBA00006432"/>
    </source>
</evidence>
<evidence type="ECO:0000256" key="4">
    <source>
        <dbReference type="ARBA" id="ARBA00023098"/>
    </source>
</evidence>
<dbReference type="InterPro" id="IPR045851">
    <property type="entry name" value="AMP-bd_C_sf"/>
</dbReference>
<gene>
    <name evidence="7" type="ORF">OL497_15280</name>
</gene>
<dbReference type="SUPFAM" id="SSF56801">
    <property type="entry name" value="Acetyl-CoA synthetase-like"/>
    <property type="match status" value="1"/>
</dbReference>
<dbReference type="CDD" id="cd05931">
    <property type="entry name" value="FAAL"/>
    <property type="match status" value="1"/>
</dbReference>
<dbReference type="EMBL" id="JAPDNS010000001">
    <property type="protein sequence ID" value="MCW3485271.1"/>
    <property type="molecule type" value="Genomic_DNA"/>
</dbReference>
<keyword evidence="3" id="KW-0276">Fatty acid metabolism</keyword>
<keyword evidence="8" id="KW-1185">Reference proteome</keyword>
<evidence type="ECO:0000259" key="6">
    <source>
        <dbReference type="Pfam" id="PF23024"/>
    </source>
</evidence>
<evidence type="ECO:0000313" key="8">
    <source>
        <dbReference type="Proteomes" id="UP001207742"/>
    </source>
</evidence>
<dbReference type="InterPro" id="IPR040097">
    <property type="entry name" value="FAAL/FAAC"/>
</dbReference>
<reference evidence="7 8" key="1">
    <citation type="submission" date="2022-10" db="EMBL/GenBank/DDBJ databases">
        <title>Chitinophaga nivalis PC15 sp. nov., isolated from Pyeongchang county, South Korea.</title>
        <authorList>
            <person name="Trinh H.N."/>
        </authorList>
    </citation>
    <scope>NUCLEOTIDE SEQUENCE [LARGE SCALE GENOMIC DNA]</scope>
    <source>
        <strain evidence="7 8">PC14</strain>
    </source>
</reference>
<comment type="caution">
    <text evidence="7">The sequence shown here is derived from an EMBL/GenBank/DDBJ whole genome shotgun (WGS) entry which is preliminary data.</text>
</comment>
<dbReference type="PANTHER" id="PTHR22754">
    <property type="entry name" value="DISCO-INTERACTING PROTEIN 2 DIP2 -RELATED"/>
    <property type="match status" value="1"/>
</dbReference>
<dbReference type="InterPro" id="IPR042099">
    <property type="entry name" value="ANL_N_sf"/>
</dbReference>
<dbReference type="Gene3D" id="3.40.50.12780">
    <property type="entry name" value="N-terminal domain of ligase-like"/>
    <property type="match status" value="1"/>
</dbReference>
<evidence type="ECO:0000256" key="3">
    <source>
        <dbReference type="ARBA" id="ARBA00022832"/>
    </source>
</evidence>
<dbReference type="RefSeq" id="WP_264731474.1">
    <property type="nucleotide sequence ID" value="NZ_JAPDNR010000001.1"/>
</dbReference>
<sequence>MQHLVDLLSQHGTAMPDKTAFTFVTDGEEAAEVISFGALDHYARKIAANLQLQAAAGKSILLLFQPGINYIASFLGCIYAGCIPVPAYPPRNNKHLERISSIIADAEAAFIFCDNTIAARIKQLKAGTELIAPQIRILEMEDLQDIGDNWVKPDIQPGDIAFLQYTSGSTAQPKGIIVTHENLWYNEMVIRQAFVHDENTVVAGWLPLYHDMGLIGNVLQPLYLGVPCVLISPFHFVQQPLRWLKIISKYKATSSGAPSFGYQYCVDKITDDQLTGIDLRSWSLAYNGSEPVNYETIRAFSQKFAACGFREEAFYPCYGLAEATLMVTGGSKQEKVKVLHVEEESMREQTVRLQEAGGATAKDIVSCGSTWNDHEVKIVAVAESRTCGELEVGEVWVAGNSVTRGYWRNPEQTREGFENYLESDGARYMRTGDLGFLYQGELYITGRIKDLIIIRGRNYYPQDIENELESAHPALIKNGGVVFVSHRKPEQLVVVHEINHNYENLAVEAVGQAIISAVSAGTGLRVQDVVLVKRMSVPKTSSGKKQRIRCSAMYAQQELDILYSSGNLKEITL</sequence>
<name>A0ABT3IMY7_9BACT</name>
<protein>
    <submittedName>
        <fullName evidence="7">Fatty acyl-AMP ligase</fullName>
    </submittedName>
</protein>
<feature type="domain" description="AMP-dependent synthetase/ligase" evidence="5">
    <location>
        <begin position="12"/>
        <end position="407"/>
    </location>
</feature>
<organism evidence="7 8">
    <name type="scientific">Chitinophaga nivalis</name>
    <dbReference type="NCBI Taxonomy" id="2991709"/>
    <lineage>
        <taxon>Bacteria</taxon>
        <taxon>Pseudomonadati</taxon>
        <taxon>Bacteroidota</taxon>
        <taxon>Chitinophagia</taxon>
        <taxon>Chitinophagales</taxon>
        <taxon>Chitinophagaceae</taxon>
        <taxon>Chitinophaga</taxon>
    </lineage>
</organism>
<keyword evidence="4" id="KW-0443">Lipid metabolism</keyword>
<proteinExistence type="inferred from homology"/>
<dbReference type="Proteomes" id="UP001207742">
    <property type="component" value="Unassembled WGS sequence"/>
</dbReference>
<evidence type="ECO:0000259" key="5">
    <source>
        <dbReference type="Pfam" id="PF00501"/>
    </source>
</evidence>
<dbReference type="Pfam" id="PF23024">
    <property type="entry name" value="AMP-dom_DIP2-like"/>
    <property type="match status" value="1"/>
</dbReference>
<evidence type="ECO:0000256" key="2">
    <source>
        <dbReference type="ARBA" id="ARBA00022598"/>
    </source>
</evidence>
<dbReference type="Pfam" id="PF00501">
    <property type="entry name" value="AMP-binding"/>
    <property type="match status" value="1"/>
</dbReference>
<dbReference type="PANTHER" id="PTHR22754:SF32">
    <property type="entry name" value="DISCO-INTERACTING PROTEIN 2"/>
    <property type="match status" value="1"/>
</dbReference>
<feature type="domain" description="AMP-binding enzyme C-terminal" evidence="6">
    <location>
        <begin position="450"/>
        <end position="561"/>
    </location>
</feature>
<dbReference type="Gene3D" id="3.30.300.30">
    <property type="match status" value="1"/>
</dbReference>
<comment type="similarity">
    <text evidence="1">Belongs to the ATP-dependent AMP-binding enzyme family.</text>
</comment>
<dbReference type="InterPro" id="IPR025110">
    <property type="entry name" value="AMP-bd_C"/>
</dbReference>